<dbReference type="EMBL" id="RQGG01000036">
    <property type="protein sequence ID" value="TGL50411.1"/>
    <property type="molecule type" value="Genomic_DNA"/>
</dbReference>
<reference evidence="1" key="1">
    <citation type="journal article" date="2019" name="PLoS Negl. Trop. Dis.">
        <title>Revisiting the worldwide diversity of Leptospira species in the environment.</title>
        <authorList>
            <person name="Vincent A.T."/>
            <person name="Schiettekatte O."/>
            <person name="Bourhy P."/>
            <person name="Veyrier F.J."/>
            <person name="Picardeau M."/>
        </authorList>
    </citation>
    <scope>NUCLEOTIDE SEQUENCE [LARGE SCALE GENOMIC DNA]</scope>
    <source>
        <strain evidence="1">201702454</strain>
    </source>
</reference>
<organism evidence="1 2">
    <name type="scientific">Leptospira kemamanensis</name>
    <dbReference type="NCBI Taxonomy" id="2484942"/>
    <lineage>
        <taxon>Bacteria</taxon>
        <taxon>Pseudomonadati</taxon>
        <taxon>Spirochaetota</taxon>
        <taxon>Spirochaetia</taxon>
        <taxon>Leptospirales</taxon>
        <taxon>Leptospiraceae</taxon>
        <taxon>Leptospira</taxon>
    </lineage>
</organism>
<evidence type="ECO:0008006" key="3">
    <source>
        <dbReference type="Google" id="ProtNLM"/>
    </source>
</evidence>
<dbReference type="OrthoDB" id="332186at2"/>
<keyword evidence="2" id="KW-1185">Reference proteome</keyword>
<sequence>MKSLEKKMSLFVLLAIVGALTLQCEKKEDNQNETLLLGLAALTYSPGDCAVFASGKAQINTWTNDITGTTSGTPPKLSTMGIGHVTTAMKLTGDGSTSMTVQGSAFIIVYKSSTCPLGTNNVAVRGTDYSISGGADSNGEFPDSYKITNQTASITFTASTGFYVFIYAIPRSGQSAAVTYTFSQ</sequence>
<protein>
    <recommendedName>
        <fullName evidence="3">Lipoprotein</fullName>
    </recommendedName>
</protein>
<dbReference type="NCBIfam" id="NF047708">
    <property type="entry name" value="LIC20153_fam"/>
    <property type="match status" value="1"/>
</dbReference>
<gene>
    <name evidence="1" type="ORF">EHQ59_13585</name>
</gene>
<accession>A0A4R9JMN6</accession>
<evidence type="ECO:0000313" key="1">
    <source>
        <dbReference type="EMBL" id="TGL50411.1"/>
    </source>
</evidence>
<dbReference type="RefSeq" id="WP_135620186.1">
    <property type="nucleotide sequence ID" value="NZ_RQGG01000036.1"/>
</dbReference>
<dbReference type="Proteomes" id="UP000297609">
    <property type="component" value="Unassembled WGS sequence"/>
</dbReference>
<dbReference type="AlphaFoldDB" id="A0A4R9JMN6"/>
<evidence type="ECO:0000313" key="2">
    <source>
        <dbReference type="Proteomes" id="UP000297609"/>
    </source>
</evidence>
<proteinExistence type="predicted"/>
<name>A0A4R9JMN6_9LEPT</name>
<comment type="caution">
    <text evidence="1">The sequence shown here is derived from an EMBL/GenBank/DDBJ whole genome shotgun (WGS) entry which is preliminary data.</text>
</comment>